<dbReference type="HOGENOM" id="CLU_875966_0_0_1"/>
<evidence type="ECO:0000313" key="2">
    <source>
        <dbReference type="Proteomes" id="UP000015102"/>
    </source>
</evidence>
<organism evidence="1 2">
    <name type="scientific">Megaselia scalaris</name>
    <name type="common">Humpbacked fly</name>
    <name type="synonym">Phora scalaris</name>
    <dbReference type="NCBI Taxonomy" id="36166"/>
    <lineage>
        <taxon>Eukaryota</taxon>
        <taxon>Metazoa</taxon>
        <taxon>Ecdysozoa</taxon>
        <taxon>Arthropoda</taxon>
        <taxon>Hexapoda</taxon>
        <taxon>Insecta</taxon>
        <taxon>Pterygota</taxon>
        <taxon>Neoptera</taxon>
        <taxon>Endopterygota</taxon>
        <taxon>Diptera</taxon>
        <taxon>Brachycera</taxon>
        <taxon>Muscomorpha</taxon>
        <taxon>Platypezoidea</taxon>
        <taxon>Phoridae</taxon>
        <taxon>Megaseliini</taxon>
        <taxon>Megaselia</taxon>
    </lineage>
</organism>
<accession>T1GYM7</accession>
<reference evidence="2" key="1">
    <citation type="submission" date="2013-02" db="EMBL/GenBank/DDBJ databases">
        <authorList>
            <person name="Hughes D."/>
        </authorList>
    </citation>
    <scope>NUCLEOTIDE SEQUENCE</scope>
    <source>
        <strain>Durham</strain>
        <strain evidence="2">NC isolate 2 -- Noor lab</strain>
    </source>
</reference>
<dbReference type="AlphaFoldDB" id="T1GYM7"/>
<sequence>RYARIPLVDKIALEFQYEETHNLCPTISAQQHFYRDYLEMTILEIKGHLVNKFSWTILRNMGEGEFTAEEEDSIREHEKRTLFMTNKLREVIGAAGRELVTCDPSDWELGVNYDQLTRVVQGYIVNEVNINDVFTCTDDCKYHVDREVYGCYKKDSYCPKDKGTGRILRCEADTKKDYITLCPSDNPARRYEYFETNRGYKNNNNFYGEHNSCPNNEILIKSWTRGFFECSYCFCLMDEKSDNSDRFFNLREVTSDVDENKVVTGVRLCIVRSLDAPSWINNTTKEPAYPVVRQATEREFTESGNLSAQVKQFRCDVR</sequence>
<dbReference type="EnsemblMetazoa" id="MESCA008961-RA">
    <property type="protein sequence ID" value="MESCA008961-PA"/>
    <property type="gene ID" value="MESCA008961"/>
</dbReference>
<dbReference type="OMA" id="APSWINN"/>
<evidence type="ECO:0000313" key="1">
    <source>
        <dbReference type="EnsemblMetazoa" id="MESCA008961-PA"/>
    </source>
</evidence>
<reference evidence="1" key="2">
    <citation type="submission" date="2015-06" db="UniProtKB">
        <authorList>
            <consortium name="EnsemblMetazoa"/>
        </authorList>
    </citation>
    <scope>IDENTIFICATION</scope>
</reference>
<dbReference type="PANTHER" id="PTHR47890">
    <property type="entry name" value="LD24308P"/>
    <property type="match status" value="1"/>
</dbReference>
<dbReference type="EMBL" id="CAQQ02378885">
    <property type="status" value="NOT_ANNOTATED_CDS"/>
    <property type="molecule type" value="Genomic_DNA"/>
</dbReference>
<proteinExistence type="predicted"/>
<keyword evidence="2" id="KW-1185">Reference proteome</keyword>
<dbReference type="PANTHER" id="PTHR47890:SF1">
    <property type="entry name" value="LD24308P"/>
    <property type="match status" value="1"/>
</dbReference>
<name>T1GYM7_MEGSC</name>
<dbReference type="EMBL" id="CAQQ02378886">
    <property type="status" value="NOT_ANNOTATED_CDS"/>
    <property type="molecule type" value="Genomic_DNA"/>
</dbReference>
<dbReference type="InterPro" id="IPR032062">
    <property type="entry name" value="DUF4803"/>
</dbReference>
<protein>
    <submittedName>
        <fullName evidence="1">Uncharacterized protein</fullName>
    </submittedName>
</protein>
<dbReference type="Pfam" id="PF16061">
    <property type="entry name" value="DUF4803"/>
    <property type="match status" value="1"/>
</dbReference>
<dbReference type="Proteomes" id="UP000015102">
    <property type="component" value="Unassembled WGS sequence"/>
</dbReference>
<dbReference type="STRING" id="36166.T1GYM7"/>